<dbReference type="EMBL" id="LGTZ01000903">
    <property type="protein sequence ID" value="OJD22997.1"/>
    <property type="molecule type" value="Genomic_DNA"/>
</dbReference>
<dbReference type="AlphaFoldDB" id="A0A1J9R5U3"/>
<evidence type="ECO:0000256" key="1">
    <source>
        <dbReference type="SAM" id="MobiDB-lite"/>
    </source>
</evidence>
<evidence type="ECO:0000313" key="2">
    <source>
        <dbReference type="EMBL" id="OJD22997.1"/>
    </source>
</evidence>
<sequence>MAYASSVSNETEYQDAQWSFAAPIEGGQDEFQSLGRNPKKQRVGSIVSGDPVNNNPTGCLN</sequence>
<reference evidence="2 3" key="1">
    <citation type="submission" date="2015-08" db="EMBL/GenBank/DDBJ databases">
        <title>Emmonsia species relationships and genome sequence.</title>
        <authorList>
            <person name="Cuomo C.A."/>
            <person name="Schwartz I.S."/>
            <person name="Kenyon C."/>
            <person name="De Hoog G.S."/>
            <person name="Govender N.P."/>
            <person name="Botha A."/>
            <person name="Moreno L."/>
            <person name="De Vries M."/>
            <person name="Munoz J.F."/>
            <person name="Stielow J.B."/>
        </authorList>
    </citation>
    <scope>NUCLEOTIDE SEQUENCE [LARGE SCALE GENOMIC DNA]</scope>
    <source>
        <strain evidence="2 3">EI222</strain>
    </source>
</reference>
<organism evidence="2 3">
    <name type="scientific">Blastomyces percursus</name>
    <dbReference type="NCBI Taxonomy" id="1658174"/>
    <lineage>
        <taxon>Eukaryota</taxon>
        <taxon>Fungi</taxon>
        <taxon>Dikarya</taxon>
        <taxon>Ascomycota</taxon>
        <taxon>Pezizomycotina</taxon>
        <taxon>Eurotiomycetes</taxon>
        <taxon>Eurotiomycetidae</taxon>
        <taxon>Onygenales</taxon>
        <taxon>Ajellomycetaceae</taxon>
        <taxon>Blastomyces</taxon>
    </lineage>
</organism>
<comment type="caution">
    <text evidence="2">The sequence shown here is derived from an EMBL/GenBank/DDBJ whole genome shotgun (WGS) entry which is preliminary data.</text>
</comment>
<evidence type="ECO:0000313" key="3">
    <source>
        <dbReference type="Proteomes" id="UP000242791"/>
    </source>
</evidence>
<proteinExistence type="predicted"/>
<keyword evidence="3" id="KW-1185">Reference proteome</keyword>
<dbReference type="OrthoDB" id="10537567at2759"/>
<dbReference type="VEuPathDB" id="FungiDB:ACJ73_05654"/>
<feature type="region of interest" description="Disordered" evidence="1">
    <location>
        <begin position="1"/>
        <end position="61"/>
    </location>
</feature>
<feature type="compositionally biased region" description="Polar residues" evidence="1">
    <location>
        <begin position="1"/>
        <end position="17"/>
    </location>
</feature>
<dbReference type="Proteomes" id="UP000242791">
    <property type="component" value="Unassembled WGS sequence"/>
</dbReference>
<protein>
    <submittedName>
        <fullName evidence="2">Uncharacterized protein</fullName>
    </submittedName>
</protein>
<gene>
    <name evidence="2" type="ORF">ACJ73_05654</name>
</gene>
<name>A0A1J9R5U3_9EURO</name>
<feature type="compositionally biased region" description="Polar residues" evidence="1">
    <location>
        <begin position="51"/>
        <end position="61"/>
    </location>
</feature>
<accession>A0A1J9R5U3</accession>